<dbReference type="InterPro" id="IPR036291">
    <property type="entry name" value="NAD(P)-bd_dom_sf"/>
</dbReference>
<dbReference type="SMART" id="SM00220">
    <property type="entry name" value="S_TKc"/>
    <property type="match status" value="1"/>
</dbReference>
<evidence type="ECO:0000256" key="8">
    <source>
        <dbReference type="SAM" id="Phobius"/>
    </source>
</evidence>
<feature type="compositionally biased region" description="Basic and acidic residues" evidence="7">
    <location>
        <begin position="683"/>
        <end position="692"/>
    </location>
</feature>
<keyword evidence="8" id="KW-0472">Membrane</keyword>
<dbReference type="SUPFAM" id="SSF56112">
    <property type="entry name" value="Protein kinase-like (PK-like)"/>
    <property type="match status" value="1"/>
</dbReference>
<keyword evidence="8" id="KW-0812">Transmembrane</keyword>
<keyword evidence="8" id="KW-1133">Transmembrane helix</keyword>
<keyword evidence="4 6" id="KW-0067">ATP-binding</keyword>
<keyword evidence="11" id="KW-1185">Reference proteome</keyword>
<dbReference type="PROSITE" id="PS00108">
    <property type="entry name" value="PROTEIN_KINASE_ST"/>
    <property type="match status" value="1"/>
</dbReference>
<feature type="binding site" evidence="6">
    <location>
        <position position="395"/>
    </location>
    <ligand>
        <name>ATP</name>
        <dbReference type="ChEBI" id="CHEBI:30616"/>
    </ligand>
</feature>
<feature type="compositionally biased region" description="Acidic residues" evidence="7">
    <location>
        <begin position="698"/>
        <end position="714"/>
    </location>
</feature>
<dbReference type="InterPro" id="IPR000719">
    <property type="entry name" value="Prot_kinase_dom"/>
</dbReference>
<keyword evidence="3 10" id="KW-0418">Kinase</keyword>
<evidence type="ECO:0000259" key="9">
    <source>
        <dbReference type="PROSITE" id="PS50011"/>
    </source>
</evidence>
<dbReference type="InterPro" id="IPR017441">
    <property type="entry name" value="Protein_kinase_ATP_BS"/>
</dbReference>
<dbReference type="CDD" id="cd14014">
    <property type="entry name" value="STKc_PknB_like"/>
    <property type="match status" value="1"/>
</dbReference>
<evidence type="ECO:0000256" key="2">
    <source>
        <dbReference type="ARBA" id="ARBA00022741"/>
    </source>
</evidence>
<accession>A0ABP0LFY9</accession>
<feature type="compositionally biased region" description="Low complexity" evidence="7">
    <location>
        <begin position="738"/>
        <end position="753"/>
    </location>
</feature>
<dbReference type="Pfam" id="PF00069">
    <property type="entry name" value="Pkinase"/>
    <property type="match status" value="1"/>
</dbReference>
<reference evidence="10 11" key="1">
    <citation type="submission" date="2024-02" db="EMBL/GenBank/DDBJ databases">
        <authorList>
            <person name="Chen Y."/>
            <person name="Shah S."/>
            <person name="Dougan E. K."/>
            <person name="Thang M."/>
            <person name="Chan C."/>
        </authorList>
    </citation>
    <scope>NUCLEOTIDE SEQUENCE [LARGE SCALE GENOMIC DNA]</scope>
</reference>
<protein>
    <recommendedName>
        <fullName evidence="5">NEK6-subfamily protein kinase</fullName>
        <ecNumber evidence="5">2.7.11.34</ecNumber>
    </recommendedName>
</protein>
<dbReference type="PROSITE" id="PS00107">
    <property type="entry name" value="PROTEIN_KINASE_ATP"/>
    <property type="match status" value="1"/>
</dbReference>
<dbReference type="InterPro" id="IPR002347">
    <property type="entry name" value="SDR_fam"/>
</dbReference>
<dbReference type="Gene3D" id="3.40.50.720">
    <property type="entry name" value="NAD(P)-binding Rossmann-like Domain"/>
    <property type="match status" value="1"/>
</dbReference>
<evidence type="ECO:0000256" key="4">
    <source>
        <dbReference type="ARBA" id="ARBA00022840"/>
    </source>
</evidence>
<feature type="compositionally biased region" description="Basic and acidic residues" evidence="7">
    <location>
        <begin position="715"/>
        <end position="729"/>
    </location>
</feature>
<feature type="region of interest" description="Disordered" evidence="7">
    <location>
        <begin position="635"/>
        <end position="753"/>
    </location>
</feature>
<evidence type="ECO:0000256" key="3">
    <source>
        <dbReference type="ARBA" id="ARBA00022777"/>
    </source>
</evidence>
<dbReference type="Gene3D" id="3.30.200.20">
    <property type="entry name" value="Phosphorylase Kinase, domain 1"/>
    <property type="match status" value="1"/>
</dbReference>
<dbReference type="PANTHER" id="PTHR43289">
    <property type="entry name" value="MITOGEN-ACTIVATED PROTEIN KINASE KINASE KINASE 20-RELATED"/>
    <property type="match status" value="1"/>
</dbReference>
<feature type="transmembrane region" description="Helical" evidence="8">
    <location>
        <begin position="795"/>
        <end position="817"/>
    </location>
</feature>
<name>A0ABP0LFY9_9DINO</name>
<dbReference type="GO" id="GO:0016301">
    <property type="term" value="F:kinase activity"/>
    <property type="evidence" value="ECO:0007669"/>
    <property type="project" value="UniProtKB-KW"/>
</dbReference>
<dbReference type="EMBL" id="CAXAMM010015891">
    <property type="protein sequence ID" value="CAK9037533.1"/>
    <property type="molecule type" value="Genomic_DNA"/>
</dbReference>
<proteinExistence type="predicted"/>
<dbReference type="Pfam" id="PF13561">
    <property type="entry name" value="adh_short_C2"/>
    <property type="match status" value="1"/>
</dbReference>
<dbReference type="InterPro" id="IPR008271">
    <property type="entry name" value="Ser/Thr_kinase_AS"/>
</dbReference>
<dbReference type="SUPFAM" id="SSF51735">
    <property type="entry name" value="NAD(P)-binding Rossmann-fold domains"/>
    <property type="match status" value="1"/>
</dbReference>
<organism evidence="10 11">
    <name type="scientific">Durusdinium trenchii</name>
    <dbReference type="NCBI Taxonomy" id="1381693"/>
    <lineage>
        <taxon>Eukaryota</taxon>
        <taxon>Sar</taxon>
        <taxon>Alveolata</taxon>
        <taxon>Dinophyceae</taxon>
        <taxon>Suessiales</taxon>
        <taxon>Symbiodiniaceae</taxon>
        <taxon>Durusdinium</taxon>
    </lineage>
</organism>
<dbReference type="Proteomes" id="UP001642464">
    <property type="component" value="Unassembled WGS sequence"/>
</dbReference>
<feature type="compositionally biased region" description="Low complexity" evidence="7">
    <location>
        <begin position="664"/>
        <end position="675"/>
    </location>
</feature>
<feature type="domain" description="Protein kinase" evidence="9">
    <location>
        <begin position="366"/>
        <end position="631"/>
    </location>
</feature>
<evidence type="ECO:0000256" key="5">
    <source>
        <dbReference type="ARBA" id="ARBA00039067"/>
    </source>
</evidence>
<dbReference type="PROSITE" id="PS50011">
    <property type="entry name" value="PROTEIN_KINASE_DOM"/>
    <property type="match status" value="1"/>
</dbReference>
<evidence type="ECO:0000313" key="11">
    <source>
        <dbReference type="Proteomes" id="UP001642464"/>
    </source>
</evidence>
<dbReference type="EC" id="2.7.11.34" evidence="5"/>
<evidence type="ECO:0000256" key="7">
    <source>
        <dbReference type="SAM" id="MobiDB-lite"/>
    </source>
</evidence>
<evidence type="ECO:0000256" key="1">
    <source>
        <dbReference type="ARBA" id="ARBA00022679"/>
    </source>
</evidence>
<dbReference type="PANTHER" id="PTHR43289:SF6">
    <property type="entry name" value="SERINE_THREONINE-PROTEIN KINASE NEKL-3"/>
    <property type="match status" value="1"/>
</dbReference>
<evidence type="ECO:0000256" key="6">
    <source>
        <dbReference type="PROSITE-ProRule" id="PRU10141"/>
    </source>
</evidence>
<dbReference type="InterPro" id="IPR011009">
    <property type="entry name" value="Kinase-like_dom_sf"/>
</dbReference>
<sequence length="819" mass="89335">MMPADFLQLAGKTVLVAGVANRKSVAWHIARLLTEADCRVLYSVRSEQRREQVAKLVGSAYGQGADDVLVCDVEDESQIERLAEEVGSRCDVLDGFVHSIAFADYDGVSEKGGVKPFHDTSKRAFLRTMDISCYSLLAMSRALKERFARDGSVVTISISTTRMASENYGYMAPIKAALDSSLAFLAKSFSVDSEVRFNAVAAGLLKTSASAGIPGYVDSYLYAEQATLRHRAVSTEEVASTAVFLLSPRSGGINAQRVVVDAGMETNYFDAEIVRRSVEGRPYYPAPNLMPEAITNKLLHDLKRSELVEDDQIESFLKKVSAKHGGSIPDDPEVLAAEMVAEGLLTEWQSKKLLAGKHKGFRLGKYKLLGEVGKGGMSAVYLAEHVLMRRRVAIKVLPKSRVKDSSYLERFRLEARAVAKLDDPHIVRAFDIDNEGDIHYIVMEYVDGKDLHRLVSESGPLDPDMAADYIAQAATGMAHAHAKNLVHRDIKPANLLVDRSQTVKLLDLGLAKLAEEDQTSLTLANEENVLGTADYLAPEQALNSHSADHRSDIYSLGCTLYFLLTGRPPFPEGTISERLLKHQVEEPESLLKLRPDLPMSLIEICQKMMNKRPELRYESASEVADRLTQWLASRGRKVRGGSIEPSDEGSGVGSGILTRFGVRPPSSAISTPPSSETMSNAAADRDTRRLDDSSSDVIIDEDDITLAPLEDDDEPKASKAKKDKERSRSSDVLGGVGTKPKGPSTSSSGPPTKSLFEEEVLEKAEPTVNPRFSGEYDFNPLHPPGYSSPYKKTPWGLIITLGVVAVAVIAIAVVAIVGV</sequence>
<keyword evidence="2 6" id="KW-0547">Nucleotide-binding</keyword>
<keyword evidence="1" id="KW-0808">Transferase</keyword>
<evidence type="ECO:0000313" key="10">
    <source>
        <dbReference type="EMBL" id="CAK9037533.1"/>
    </source>
</evidence>
<comment type="caution">
    <text evidence="10">The sequence shown here is derived from an EMBL/GenBank/DDBJ whole genome shotgun (WGS) entry which is preliminary data.</text>
</comment>
<dbReference type="Gene3D" id="1.10.510.10">
    <property type="entry name" value="Transferase(Phosphotransferase) domain 1"/>
    <property type="match status" value="1"/>
</dbReference>
<gene>
    <name evidence="10" type="ORF">SCF082_LOCUS22224</name>
</gene>